<keyword evidence="1" id="KW-0472">Membrane</keyword>
<proteinExistence type="predicted"/>
<name>A0A418Y267_9GAMM</name>
<dbReference type="AlphaFoldDB" id="A0A418Y267"/>
<evidence type="ECO:0000313" key="2">
    <source>
        <dbReference type="EMBL" id="RJG19622.1"/>
    </source>
</evidence>
<evidence type="ECO:0000256" key="1">
    <source>
        <dbReference type="SAM" id="Phobius"/>
    </source>
</evidence>
<organism evidence="2 3">
    <name type="scientific">Alcanivorax profundi</name>
    <dbReference type="NCBI Taxonomy" id="2338368"/>
    <lineage>
        <taxon>Bacteria</taxon>
        <taxon>Pseudomonadati</taxon>
        <taxon>Pseudomonadota</taxon>
        <taxon>Gammaproteobacteria</taxon>
        <taxon>Oceanospirillales</taxon>
        <taxon>Alcanivoracaceae</taxon>
        <taxon>Alcanivorax</taxon>
    </lineage>
</organism>
<evidence type="ECO:0000313" key="3">
    <source>
        <dbReference type="Proteomes" id="UP000283734"/>
    </source>
</evidence>
<keyword evidence="1" id="KW-1133">Transmembrane helix</keyword>
<accession>A0A418Y267</accession>
<reference evidence="2 3" key="1">
    <citation type="submission" date="2018-09" db="EMBL/GenBank/DDBJ databases">
        <title>Alcanivorax profundi sp. nov., isolated from 1000 m-depth seawater of the Mariana Trench.</title>
        <authorList>
            <person name="Liu J."/>
        </authorList>
    </citation>
    <scope>NUCLEOTIDE SEQUENCE [LARGE SCALE GENOMIC DNA]</scope>
    <source>
        <strain evidence="2 3">MTEO17</strain>
    </source>
</reference>
<dbReference type="Proteomes" id="UP000283734">
    <property type="component" value="Unassembled WGS sequence"/>
</dbReference>
<gene>
    <name evidence="2" type="ORF">D4A39_01845</name>
</gene>
<sequence length="102" mass="10910">MTSQTVPAPTQRTIFTPLYPLIALILSGSGILLVTDIRLQLLGMALFYSGLLLATSCSLKHLLTRQLPPMPLTAMLVLLFSAAALSPALPESIQDLLVVLLP</sequence>
<comment type="caution">
    <text evidence="2">The sequence shown here is derived from an EMBL/GenBank/DDBJ whole genome shotgun (WGS) entry which is preliminary data.</text>
</comment>
<feature type="transmembrane region" description="Helical" evidence="1">
    <location>
        <begin position="14"/>
        <end position="34"/>
    </location>
</feature>
<keyword evidence="1" id="KW-0812">Transmembrane</keyword>
<dbReference type="RefSeq" id="WP_119917392.1">
    <property type="nucleotide sequence ID" value="NZ_QYYA01000001.1"/>
</dbReference>
<feature type="transmembrane region" description="Helical" evidence="1">
    <location>
        <begin position="41"/>
        <end position="63"/>
    </location>
</feature>
<keyword evidence="3" id="KW-1185">Reference proteome</keyword>
<protein>
    <submittedName>
        <fullName evidence="2">Uncharacterized protein</fullName>
    </submittedName>
</protein>
<feature type="transmembrane region" description="Helical" evidence="1">
    <location>
        <begin position="69"/>
        <end position="89"/>
    </location>
</feature>
<dbReference type="EMBL" id="QYYA01000001">
    <property type="protein sequence ID" value="RJG19622.1"/>
    <property type="molecule type" value="Genomic_DNA"/>
</dbReference>